<gene>
    <name evidence="1" type="ORF">SAMN04488085_101480</name>
</gene>
<dbReference type="InParanoid" id="A0A1I3ZCM6"/>
<reference evidence="2" key="1">
    <citation type="submission" date="2016-10" db="EMBL/GenBank/DDBJ databases">
        <authorList>
            <person name="Varghese N."/>
            <person name="Submissions S."/>
        </authorList>
    </citation>
    <scope>NUCLEOTIDE SEQUENCE [LARGE SCALE GENOMIC DNA]</scope>
    <source>
        <strain evidence="2">DSM 45317</strain>
    </source>
</reference>
<evidence type="ECO:0000313" key="1">
    <source>
        <dbReference type="EMBL" id="SFK41938.1"/>
    </source>
</evidence>
<evidence type="ECO:0008006" key="3">
    <source>
        <dbReference type="Google" id="ProtNLM"/>
    </source>
</evidence>
<proteinExistence type="predicted"/>
<keyword evidence="2" id="KW-1185">Reference proteome</keyword>
<name>A0A1I3ZCM6_9ACTN</name>
<dbReference type="Gene3D" id="3.10.129.10">
    <property type="entry name" value="Hotdog Thioesterase"/>
    <property type="match status" value="1"/>
</dbReference>
<dbReference type="OrthoDB" id="5495835at2"/>
<accession>A0A1I3ZCM6</accession>
<dbReference type="EMBL" id="FOSW01000001">
    <property type="protein sequence ID" value="SFK41938.1"/>
    <property type="molecule type" value="Genomic_DNA"/>
</dbReference>
<dbReference type="Proteomes" id="UP000199152">
    <property type="component" value="Unassembled WGS sequence"/>
</dbReference>
<protein>
    <recommendedName>
        <fullName evidence="3">Acyl-CoA thioesterase</fullName>
    </recommendedName>
</protein>
<dbReference type="SUPFAM" id="SSF54637">
    <property type="entry name" value="Thioesterase/thiol ester dehydrase-isomerase"/>
    <property type="match status" value="1"/>
</dbReference>
<sequence length="230" mass="23661">MTSLTVPARFCGPPGTANGGYLAGSLAARVAAPAVSVRLRRPVPLDRELTLRTGDALELLDGQELLARAEPAALDLEVPEPPTVTEAAAAVSALPPWDDHPFPGCWGCGTERAADEGLRSRVGPLPDRPQVWAGVLQPAGDVPSSGGQAAPETVWAALDCPSFQPLAGSGPSVLGTMTARQDRPVPLGADLVLMAWVLGRDGRRSVTASALVGPDGQVAARAEAIWFAVG</sequence>
<dbReference type="AlphaFoldDB" id="A0A1I3ZCM6"/>
<dbReference type="RefSeq" id="WP_091320785.1">
    <property type="nucleotide sequence ID" value="NZ_FOSW01000001.1"/>
</dbReference>
<evidence type="ECO:0000313" key="2">
    <source>
        <dbReference type="Proteomes" id="UP000199152"/>
    </source>
</evidence>
<organism evidence="1 2">
    <name type="scientific">Geodermatophilus ruber</name>
    <dbReference type="NCBI Taxonomy" id="504800"/>
    <lineage>
        <taxon>Bacteria</taxon>
        <taxon>Bacillati</taxon>
        <taxon>Actinomycetota</taxon>
        <taxon>Actinomycetes</taxon>
        <taxon>Geodermatophilales</taxon>
        <taxon>Geodermatophilaceae</taxon>
        <taxon>Geodermatophilus</taxon>
    </lineage>
</organism>
<dbReference type="InterPro" id="IPR029069">
    <property type="entry name" value="HotDog_dom_sf"/>
</dbReference>
<dbReference type="STRING" id="504800.SAMN04488085_101480"/>